<organism evidence="2 3">
    <name type="scientific">Coleophoma cylindrospora</name>
    <dbReference type="NCBI Taxonomy" id="1849047"/>
    <lineage>
        <taxon>Eukaryota</taxon>
        <taxon>Fungi</taxon>
        <taxon>Dikarya</taxon>
        <taxon>Ascomycota</taxon>
        <taxon>Pezizomycotina</taxon>
        <taxon>Leotiomycetes</taxon>
        <taxon>Helotiales</taxon>
        <taxon>Dermateaceae</taxon>
        <taxon>Coleophoma</taxon>
    </lineage>
</organism>
<keyword evidence="1" id="KW-0812">Transmembrane</keyword>
<dbReference type="AlphaFoldDB" id="A0A3D8QQC3"/>
<dbReference type="EMBL" id="PDLM01000013">
    <property type="protein sequence ID" value="RDW63674.1"/>
    <property type="molecule type" value="Genomic_DNA"/>
</dbReference>
<name>A0A3D8QQC3_9HELO</name>
<sequence length="813" mass="87394">MASLTVGYVAGIIAAAIFVARIWAPNALTFILSGLLGDRSSASTWTVASRAFQQSYWPDILRSDSVLSHGVRKDVLILTKLMTIASALIAIAGVVTPLGLYETLLPSDSIQAPFKYLADTSAFGYGTPPRSVYPFNRMCGDGNPLHGFIKPCPFSDTISTVSTFPNGTISYNYPWGVNLSIPQTIVDTFSSGTDDQTTVSNYFDIQWRRYTTTQDDILNNGTAYLIGTFKNLVSLILNDGLQPVEGLIVDTKKGGIGLRNHTVPPGFQHGVTWKEDLLFIEPETACVNTNLTLDFMILPSKNNSASGGITNVTLIDRGGFVNLNHTYPEPDLSNPQKNPDLWGRAYKAAWLNNAYTALWYNVTDQSNATAGTKAFSYLNSELNKAFPIPTGFDGSISGLDSLVISTEYGGYLSNSFSGITNVSDPAAVVNPFDITSNNFSDINILCVGAGNGDYANITNIIMSCGMMRGVPQRQSPGSRLVFENGSSWSQPIYSCASAVKATIKTVSLSYNDTKDSFASLTVLEAQDKVYADESSMPLWGVENTGNAYYMQDMNLIWGLVSSAYETNPNVSTVRQPSLYLPGWIGGWSSLGMSSTSYENLPASDFSIGALASAYDVGTSNVGQSDYSGQTNMAMWSKWQNLTASADTAGLIPNLIYTDIAAAAVVGTKGVLGPGNAAKTNLVVLPVNPIVSKIRYHYLFAIPALLAALLLVLITLLALVTACMRGAGIGRMRVHLNSLSPGRIYTTFLYPSADGIKMSTKDWGKQLGTKTVDLSAGSPMFADAKPLEENKIESSHHKGVESNILSGEREVLIS</sequence>
<keyword evidence="3" id="KW-1185">Reference proteome</keyword>
<dbReference type="OrthoDB" id="3034003at2759"/>
<proteinExistence type="predicted"/>
<gene>
    <name evidence="2" type="ORF">BP6252_11219</name>
</gene>
<evidence type="ECO:0000313" key="3">
    <source>
        <dbReference type="Proteomes" id="UP000256645"/>
    </source>
</evidence>
<keyword evidence="1" id="KW-0472">Membrane</keyword>
<reference evidence="2 3" key="1">
    <citation type="journal article" date="2018" name="IMA Fungus">
        <title>IMA Genome-F 9: Draft genome sequence of Annulohypoxylon stygium, Aspergillus mulundensis, Berkeleyomyces basicola (syn. Thielaviopsis basicola), Ceratocystis smalleyi, two Cercospora beticola strains, Coleophoma cylindrospora, Fusarium fracticaudum, Phialophora cf. hyalina, and Morchella septimelata.</title>
        <authorList>
            <person name="Wingfield B.D."/>
            <person name="Bills G.F."/>
            <person name="Dong Y."/>
            <person name="Huang W."/>
            <person name="Nel W.J."/>
            <person name="Swalarsk-Parry B.S."/>
            <person name="Vaghefi N."/>
            <person name="Wilken P.M."/>
            <person name="An Z."/>
            <person name="de Beer Z.W."/>
            <person name="De Vos L."/>
            <person name="Chen L."/>
            <person name="Duong T.A."/>
            <person name="Gao Y."/>
            <person name="Hammerbacher A."/>
            <person name="Kikkert J.R."/>
            <person name="Li Y."/>
            <person name="Li H."/>
            <person name="Li K."/>
            <person name="Li Q."/>
            <person name="Liu X."/>
            <person name="Ma X."/>
            <person name="Naidoo K."/>
            <person name="Pethybridge S.J."/>
            <person name="Sun J."/>
            <person name="Steenkamp E.T."/>
            <person name="van der Nest M.A."/>
            <person name="van Wyk S."/>
            <person name="Wingfield M.J."/>
            <person name="Xiong C."/>
            <person name="Yue Q."/>
            <person name="Zhang X."/>
        </authorList>
    </citation>
    <scope>NUCLEOTIDE SEQUENCE [LARGE SCALE GENOMIC DNA]</scope>
    <source>
        <strain evidence="2 3">BP6252</strain>
    </source>
</reference>
<protein>
    <submittedName>
        <fullName evidence="2">Uncharacterized protein</fullName>
    </submittedName>
</protein>
<evidence type="ECO:0000313" key="2">
    <source>
        <dbReference type="EMBL" id="RDW63674.1"/>
    </source>
</evidence>
<keyword evidence="1" id="KW-1133">Transmembrane helix</keyword>
<dbReference type="STRING" id="1849047.A0A3D8QQC3"/>
<feature type="transmembrane region" description="Helical" evidence="1">
    <location>
        <begin position="6"/>
        <end position="24"/>
    </location>
</feature>
<dbReference type="Proteomes" id="UP000256645">
    <property type="component" value="Unassembled WGS sequence"/>
</dbReference>
<accession>A0A3D8QQC3</accession>
<feature type="transmembrane region" description="Helical" evidence="1">
    <location>
        <begin position="81"/>
        <end position="101"/>
    </location>
</feature>
<feature type="transmembrane region" description="Helical" evidence="1">
    <location>
        <begin position="697"/>
        <end position="722"/>
    </location>
</feature>
<evidence type="ECO:0000256" key="1">
    <source>
        <dbReference type="SAM" id="Phobius"/>
    </source>
</evidence>
<comment type="caution">
    <text evidence="2">The sequence shown here is derived from an EMBL/GenBank/DDBJ whole genome shotgun (WGS) entry which is preliminary data.</text>
</comment>